<protein>
    <submittedName>
        <fullName evidence="1">HEAT repeat domain-containing protein</fullName>
    </submittedName>
</protein>
<comment type="caution">
    <text evidence="1">The sequence shown here is derived from an EMBL/GenBank/DDBJ whole genome shotgun (WGS) entry which is preliminary data.</text>
</comment>
<evidence type="ECO:0000313" key="2">
    <source>
        <dbReference type="Proteomes" id="UP000518300"/>
    </source>
</evidence>
<name>A0A848LXM8_9BACT</name>
<sequence>MGGQESGRPRRAGDRAWRRDFDGRRRACHRSAPVRPPVRPVLLLALLLPLIAASASSSAAKRGERRAQTEQVIAGVLQGDPVPAAVSRLRFLREEAYAAEEITLAMRRALDERVRRNLTAVLAGLETREAEPTLARLAGDDDSAVRMYAAQGLGRLKSRNTQVLLPLLQDKSSGVRREAARALGASRNPRMGAVLVKAAKAEQELEVRAAMLTAVGDTGDKKQVSALKAYLTSDSESSRFAAARGLCRLGSQDGFAFAGKLLGSEDRFVRRQGLELYEGVAAKKAAPALEPLLEDKDRALAAGAARILYQGGDTSMLEWLVLASWNAKGEEKLTYEKELETLQLADDRRKAILRKAGVAK</sequence>
<organism evidence="1 2">
    <name type="scientific">Pyxidicoccus fallax</name>
    <dbReference type="NCBI Taxonomy" id="394095"/>
    <lineage>
        <taxon>Bacteria</taxon>
        <taxon>Pseudomonadati</taxon>
        <taxon>Myxococcota</taxon>
        <taxon>Myxococcia</taxon>
        <taxon>Myxococcales</taxon>
        <taxon>Cystobacterineae</taxon>
        <taxon>Myxococcaceae</taxon>
        <taxon>Pyxidicoccus</taxon>
    </lineage>
</organism>
<accession>A0A848LXM8</accession>
<dbReference type="InterPro" id="IPR016024">
    <property type="entry name" value="ARM-type_fold"/>
</dbReference>
<dbReference type="Gene3D" id="1.25.10.10">
    <property type="entry name" value="Leucine-rich Repeat Variant"/>
    <property type="match status" value="2"/>
</dbReference>
<reference evidence="1 2" key="1">
    <citation type="submission" date="2020-04" db="EMBL/GenBank/DDBJ databases">
        <title>Draft genome of Pyxidicoccus fallax type strain.</title>
        <authorList>
            <person name="Whitworth D.E."/>
        </authorList>
    </citation>
    <scope>NUCLEOTIDE SEQUENCE [LARGE SCALE GENOMIC DNA]</scope>
    <source>
        <strain evidence="1 2">DSM 14698</strain>
    </source>
</reference>
<dbReference type="AlphaFoldDB" id="A0A848LXM8"/>
<dbReference type="Proteomes" id="UP000518300">
    <property type="component" value="Unassembled WGS sequence"/>
</dbReference>
<dbReference type="Pfam" id="PF13646">
    <property type="entry name" value="HEAT_2"/>
    <property type="match status" value="2"/>
</dbReference>
<keyword evidence="2" id="KW-1185">Reference proteome</keyword>
<dbReference type="PANTHER" id="PTHR12697:SF5">
    <property type="entry name" value="DEOXYHYPUSINE HYDROXYLASE"/>
    <property type="match status" value="1"/>
</dbReference>
<dbReference type="SUPFAM" id="SSF48371">
    <property type="entry name" value="ARM repeat"/>
    <property type="match status" value="1"/>
</dbReference>
<dbReference type="PANTHER" id="PTHR12697">
    <property type="entry name" value="PBS LYASE HEAT-LIKE PROTEIN"/>
    <property type="match status" value="1"/>
</dbReference>
<evidence type="ECO:0000313" key="1">
    <source>
        <dbReference type="EMBL" id="NMO22350.1"/>
    </source>
</evidence>
<dbReference type="SMART" id="SM00567">
    <property type="entry name" value="EZ_HEAT"/>
    <property type="match status" value="5"/>
</dbReference>
<dbReference type="EMBL" id="JABBJJ010000412">
    <property type="protein sequence ID" value="NMO22350.1"/>
    <property type="molecule type" value="Genomic_DNA"/>
</dbReference>
<dbReference type="InterPro" id="IPR011989">
    <property type="entry name" value="ARM-like"/>
</dbReference>
<dbReference type="InterPro" id="IPR004155">
    <property type="entry name" value="PBS_lyase_HEAT"/>
</dbReference>
<proteinExistence type="predicted"/>
<dbReference type="GO" id="GO:0016491">
    <property type="term" value="F:oxidoreductase activity"/>
    <property type="evidence" value="ECO:0007669"/>
    <property type="project" value="TreeGrafter"/>
</dbReference>
<gene>
    <name evidence="1" type="ORF">HG543_46965</name>
</gene>